<keyword evidence="5" id="KW-0456">Lyase</keyword>
<dbReference type="GO" id="GO:0016829">
    <property type="term" value="F:lyase activity"/>
    <property type="evidence" value="ECO:0007669"/>
    <property type="project" value="UniProtKB-KW"/>
</dbReference>
<proteinExistence type="predicted"/>
<evidence type="ECO:0000256" key="1">
    <source>
        <dbReference type="ARBA" id="ARBA00001946"/>
    </source>
</evidence>
<accession>A0ABU4AWI8</accession>
<dbReference type="Proteomes" id="UP001185899">
    <property type="component" value="Unassembled WGS sequence"/>
</dbReference>
<dbReference type="InterPro" id="IPR011206">
    <property type="entry name" value="Citrate_lyase_beta/mcl1/mcl2"/>
</dbReference>
<dbReference type="RefSeq" id="WP_317548287.1">
    <property type="nucleotide sequence ID" value="NZ_JAWLKE010000003.1"/>
</dbReference>
<dbReference type="InterPro" id="IPR040442">
    <property type="entry name" value="Pyrv_kinase-like_dom_sf"/>
</dbReference>
<dbReference type="PANTHER" id="PTHR32308:SF0">
    <property type="entry name" value="HPCH_HPAI ALDOLASE_CITRATE LYASE DOMAIN-CONTAINING PROTEIN"/>
    <property type="match status" value="1"/>
</dbReference>
<keyword evidence="3" id="KW-0460">Magnesium</keyword>
<evidence type="ECO:0000259" key="4">
    <source>
        <dbReference type="Pfam" id="PF03328"/>
    </source>
</evidence>
<dbReference type="Pfam" id="PF03328">
    <property type="entry name" value="HpcH_HpaI"/>
    <property type="match status" value="1"/>
</dbReference>
<comment type="cofactor">
    <cofactor evidence="1">
        <name>Mg(2+)</name>
        <dbReference type="ChEBI" id="CHEBI:18420"/>
    </cofactor>
</comment>
<keyword evidence="6" id="KW-1185">Reference proteome</keyword>
<evidence type="ECO:0000256" key="2">
    <source>
        <dbReference type="ARBA" id="ARBA00022723"/>
    </source>
</evidence>
<dbReference type="PIRSF" id="PIRSF015582">
    <property type="entry name" value="Cit_lyase_B"/>
    <property type="match status" value="1"/>
</dbReference>
<protein>
    <submittedName>
        <fullName evidence="5">CoA ester lyase</fullName>
    </submittedName>
</protein>
<name>A0ABU4AWI8_9NOCA</name>
<comment type="caution">
    <text evidence="5">The sequence shown here is derived from an EMBL/GenBank/DDBJ whole genome shotgun (WGS) entry which is preliminary data.</text>
</comment>
<reference evidence="5 6" key="1">
    <citation type="submission" date="2023-10" db="EMBL/GenBank/DDBJ databases">
        <title>Development of a sustainable strategy for remediation of hydrocarbon-contaminated territories based on the waste exchange concept.</title>
        <authorList>
            <person name="Krivoruchko A."/>
        </authorList>
    </citation>
    <scope>NUCLEOTIDE SEQUENCE [LARGE SCALE GENOMIC DNA]</scope>
    <source>
        <strain evidence="5 6">IEGM 1322</strain>
    </source>
</reference>
<sequence length="297" mass="31351">MAAPLRSFLFVPGDSDKKLAKVVHTPADALILDLEDAVSDGRKPLARELVSQFLSDIDTAGAGPRLWVRMNPVESDHALRDLAAVVAGKPAGIMVPKINGPDDVVRVHHYLEALEVENGIESGTIGLLPVATETAIAPFRLGEFAAARVPRLYGLTWGAEDLSAALGASTNVGPTGEWAQTYQLVRSMTLMGARAAGVEAVETLYVDVQDDEGLAVTSRRARGEGFSGRIAIHPGQVDTINAAFTPSSEEVDFASRVVDAFSGDVGTVALDGKMLDAPHLAAAHRVLALAEVVRSTR</sequence>
<dbReference type="InterPro" id="IPR005000">
    <property type="entry name" value="Aldolase/citrate-lyase_domain"/>
</dbReference>
<feature type="domain" description="HpcH/HpaI aldolase/citrate lyase" evidence="4">
    <location>
        <begin position="6"/>
        <end position="234"/>
    </location>
</feature>
<evidence type="ECO:0000313" key="6">
    <source>
        <dbReference type="Proteomes" id="UP001185899"/>
    </source>
</evidence>
<evidence type="ECO:0000313" key="5">
    <source>
        <dbReference type="EMBL" id="MDV6230605.1"/>
    </source>
</evidence>
<dbReference type="PANTHER" id="PTHR32308">
    <property type="entry name" value="LYASE BETA SUBUNIT, PUTATIVE (AFU_ORTHOLOGUE AFUA_4G13030)-RELATED"/>
    <property type="match status" value="1"/>
</dbReference>
<gene>
    <name evidence="5" type="ORF">R3P95_08605</name>
</gene>
<dbReference type="InterPro" id="IPR015813">
    <property type="entry name" value="Pyrv/PenolPyrv_kinase-like_dom"/>
</dbReference>
<organism evidence="5 6">
    <name type="scientific">Rhodococcus cercidiphylli</name>
    <dbReference type="NCBI Taxonomy" id="489916"/>
    <lineage>
        <taxon>Bacteria</taxon>
        <taxon>Bacillati</taxon>
        <taxon>Actinomycetota</taxon>
        <taxon>Actinomycetes</taxon>
        <taxon>Mycobacteriales</taxon>
        <taxon>Nocardiaceae</taxon>
        <taxon>Rhodococcus</taxon>
    </lineage>
</organism>
<keyword evidence="2" id="KW-0479">Metal-binding</keyword>
<evidence type="ECO:0000256" key="3">
    <source>
        <dbReference type="ARBA" id="ARBA00022842"/>
    </source>
</evidence>
<dbReference type="EMBL" id="JAWLKE010000003">
    <property type="protein sequence ID" value="MDV6230605.1"/>
    <property type="molecule type" value="Genomic_DNA"/>
</dbReference>
<dbReference type="SUPFAM" id="SSF51621">
    <property type="entry name" value="Phosphoenolpyruvate/pyruvate domain"/>
    <property type="match status" value="1"/>
</dbReference>
<dbReference type="Gene3D" id="3.20.20.60">
    <property type="entry name" value="Phosphoenolpyruvate-binding domains"/>
    <property type="match status" value="1"/>
</dbReference>